<reference evidence="3 4" key="1">
    <citation type="submission" date="2018-12" db="EMBL/GenBank/DDBJ databases">
        <title>Bacillus ochoae sp. nov., Paenibacillus whitsoniae sp. nov., Paenibacillus spiritus sp. nov. Isolated from the Mars Exploration Rover during spacecraft assembly.</title>
        <authorList>
            <person name="Seuylemezian A."/>
            <person name="Vaishampayan P."/>
        </authorList>
    </citation>
    <scope>NUCLEOTIDE SEQUENCE [LARGE SCALE GENOMIC DNA]</scope>
    <source>
        <strain evidence="3 4">MER 54</strain>
    </source>
</reference>
<evidence type="ECO:0000256" key="1">
    <source>
        <dbReference type="SAM" id="MobiDB-lite"/>
    </source>
</evidence>
<comment type="caution">
    <text evidence="3">The sequence shown here is derived from an EMBL/GenBank/DDBJ whole genome shotgun (WGS) entry which is preliminary data.</text>
</comment>
<dbReference type="Proteomes" id="UP000276128">
    <property type="component" value="Unassembled WGS sequence"/>
</dbReference>
<dbReference type="OrthoDB" id="2677224at2"/>
<evidence type="ECO:0000313" key="3">
    <source>
        <dbReference type="EMBL" id="RTE07883.1"/>
    </source>
</evidence>
<evidence type="ECO:0000313" key="4">
    <source>
        <dbReference type="Proteomes" id="UP000276128"/>
    </source>
</evidence>
<keyword evidence="4" id="KW-1185">Reference proteome</keyword>
<organism evidence="3 4">
    <name type="scientific">Paenibacillus whitsoniae</name>
    <dbReference type="NCBI Taxonomy" id="2496558"/>
    <lineage>
        <taxon>Bacteria</taxon>
        <taxon>Bacillati</taxon>
        <taxon>Bacillota</taxon>
        <taxon>Bacilli</taxon>
        <taxon>Bacillales</taxon>
        <taxon>Paenibacillaceae</taxon>
        <taxon>Paenibacillus</taxon>
    </lineage>
</organism>
<evidence type="ECO:0000256" key="2">
    <source>
        <dbReference type="SAM" id="Phobius"/>
    </source>
</evidence>
<keyword evidence="2" id="KW-0472">Membrane</keyword>
<sequence>MSTNPPDQDDFQQDLESGPLRREGFTPRLQHNIEDKIRRSERIKIKVKPLLVATGFGTFLLAAVLFPWSSLHTRSDAAALLNSPVPAEAMYSSLPAPVPISTALLIGLRTEHEPAVAGGTDGRPKGLRYSTYRTMLIAPIRGQLRKTSEGEGILMPYKQNFWKIDSLKQTTKMGEIRYLSTHMADQPAGPERPTADNAVGAGAGAATGTDAFNHVETLLFAGNQYLSIAESQNTWDGTAARQGDRLWVRTLPQLKENQGRVLPFAKKPAAADKNHVTLADLYGAGLGGELARIPRAMQGVPGEITGQSWAIQRESGRWVGKVAETLPVSAVSPDRYVVHDFPKELPDKVVNHDDLCCTWTDIHAAWPEATDALTSPMNDMLVVFEDGKLKFYPYGQAPGNAPQLTIDLQPGEQLVMAQWATDHYVQEWVDKVARYLPERPMAAGE</sequence>
<dbReference type="RefSeq" id="WP_126143094.1">
    <property type="nucleotide sequence ID" value="NZ_RXHU01000063.1"/>
</dbReference>
<dbReference type="EMBL" id="RXHU01000063">
    <property type="protein sequence ID" value="RTE07883.1"/>
    <property type="molecule type" value="Genomic_DNA"/>
</dbReference>
<keyword evidence="2" id="KW-1133">Transmembrane helix</keyword>
<name>A0A430JA05_9BACL</name>
<dbReference type="AlphaFoldDB" id="A0A430JA05"/>
<accession>A0A430JA05</accession>
<feature type="transmembrane region" description="Helical" evidence="2">
    <location>
        <begin position="49"/>
        <end position="68"/>
    </location>
</feature>
<protein>
    <submittedName>
        <fullName evidence="3">Uncharacterized protein</fullName>
    </submittedName>
</protein>
<proteinExistence type="predicted"/>
<keyword evidence="2" id="KW-0812">Transmembrane</keyword>
<feature type="region of interest" description="Disordered" evidence="1">
    <location>
        <begin position="1"/>
        <end position="25"/>
    </location>
</feature>
<gene>
    <name evidence="3" type="ORF">EJQ19_20440</name>
</gene>